<name>A0A9P4T3Z5_CURKU</name>
<feature type="compositionally biased region" description="Polar residues" evidence="1">
    <location>
        <begin position="94"/>
        <end position="119"/>
    </location>
</feature>
<reference evidence="3" key="1">
    <citation type="submission" date="2019-04" db="EMBL/GenBank/DDBJ databases">
        <title>Sequencing of skin fungus with MAO and IRED activity.</title>
        <authorList>
            <person name="Marsaioli A.J."/>
            <person name="Bonatto J.M.C."/>
            <person name="Reis Junior O."/>
        </authorList>
    </citation>
    <scope>NUCLEOTIDE SEQUENCE</scope>
    <source>
        <strain evidence="3">30M1</strain>
    </source>
</reference>
<keyword evidence="2" id="KW-1133">Transmembrane helix</keyword>
<evidence type="ECO:0000256" key="2">
    <source>
        <dbReference type="SAM" id="Phobius"/>
    </source>
</evidence>
<keyword evidence="2" id="KW-0812">Transmembrane</keyword>
<proteinExistence type="predicted"/>
<dbReference type="OrthoDB" id="5421765at2759"/>
<sequence>MARRDRRSPQQNNVDCTGRPECAGLALPTPTQVTEEAGSNPVQFTAAPTQQTLEAGAMVVTTVVTNNDGTFYTTSSTIYPTTVLATPSLIIPTSRGSSTVTDSPEPQSLASGPENTNPSNMSKGAVAGLAIGTFLAGVILAFLITWLGFKRRERKFIQKTCPSGYPIYADSSPELVMLQKSAAAGGAAGPYVQVSQTQQMRTPVPVPARSALAAATGGDLLAGIVAPSASEHEVQNRLTSLFANLQRHIDTFYRDVHASITPSMASDLAEFGQDVDVYALMQSCSRPTAVLKHALVAYVLGITAPPGDSGNSSNTNSSGVQSLWPHDLSALLSLHSPNPPPTSYRADLAPALSLHRRLTIHLYTSLSRSPLSQSPYPTQRASTASSLSLSRATSSIIREAAEHFSLTFFPWADPALLDSEREGDLGRLLGEVLETRVWMAGLEGEWGFEWEEAGRGVVVVRPKVGVRERGREGWRGVVGQSVEAV</sequence>
<accession>A0A9P4T3Z5</accession>
<dbReference type="EMBL" id="SWKU01000049">
    <property type="protein sequence ID" value="KAF2993689.1"/>
    <property type="molecule type" value="Genomic_DNA"/>
</dbReference>
<protein>
    <submittedName>
        <fullName evidence="3">Uncharacterized protein</fullName>
    </submittedName>
</protein>
<dbReference type="AlphaFoldDB" id="A0A9P4T3Z5"/>
<organism evidence="3 4">
    <name type="scientific">Curvularia kusanoi</name>
    <name type="common">Cochliobolus kusanoi</name>
    <dbReference type="NCBI Taxonomy" id="90978"/>
    <lineage>
        <taxon>Eukaryota</taxon>
        <taxon>Fungi</taxon>
        <taxon>Dikarya</taxon>
        <taxon>Ascomycota</taxon>
        <taxon>Pezizomycotina</taxon>
        <taxon>Dothideomycetes</taxon>
        <taxon>Pleosporomycetidae</taxon>
        <taxon>Pleosporales</taxon>
        <taxon>Pleosporineae</taxon>
        <taxon>Pleosporaceae</taxon>
        <taxon>Curvularia</taxon>
    </lineage>
</organism>
<gene>
    <name evidence="3" type="ORF">E8E13_001702</name>
</gene>
<keyword evidence="4" id="KW-1185">Reference proteome</keyword>
<dbReference type="Proteomes" id="UP000801428">
    <property type="component" value="Unassembled WGS sequence"/>
</dbReference>
<keyword evidence="2" id="KW-0472">Membrane</keyword>
<comment type="caution">
    <text evidence="3">The sequence shown here is derived from an EMBL/GenBank/DDBJ whole genome shotgun (WGS) entry which is preliminary data.</text>
</comment>
<feature type="transmembrane region" description="Helical" evidence="2">
    <location>
        <begin position="125"/>
        <end position="149"/>
    </location>
</feature>
<evidence type="ECO:0000256" key="1">
    <source>
        <dbReference type="SAM" id="MobiDB-lite"/>
    </source>
</evidence>
<evidence type="ECO:0000313" key="3">
    <source>
        <dbReference type="EMBL" id="KAF2993689.1"/>
    </source>
</evidence>
<feature type="region of interest" description="Disordered" evidence="1">
    <location>
        <begin position="93"/>
        <end position="119"/>
    </location>
</feature>
<feature type="region of interest" description="Disordered" evidence="1">
    <location>
        <begin position="1"/>
        <end position="21"/>
    </location>
</feature>
<evidence type="ECO:0000313" key="4">
    <source>
        <dbReference type="Proteomes" id="UP000801428"/>
    </source>
</evidence>